<dbReference type="InterPro" id="IPR036648">
    <property type="entry name" value="CN_Hdrase_a/SCN_Hdrase_g_sf"/>
</dbReference>
<reference evidence="3 4" key="1">
    <citation type="journal article" date="2012" name="J. Am. Chem. Soc.">
        <title>Bacterial biosynthesis and maturation of the didemnin anti-cancer agents.</title>
        <authorList>
            <person name="Xu Y."/>
            <person name="Kersten R.D."/>
            <person name="Nam S.J."/>
            <person name="Lu L."/>
            <person name="Al-Suwailem A.M."/>
            <person name="Zheng H."/>
            <person name="Fenical W."/>
            <person name="Dorrestein P.C."/>
            <person name="Moore B.S."/>
            <person name="Qian P.Y."/>
        </authorList>
    </citation>
    <scope>NUCLEOTIDE SEQUENCE [LARGE SCALE GENOMIC DNA]</scope>
    <source>
        <strain evidence="3 4">KA081020-065</strain>
    </source>
</reference>
<dbReference type="GO" id="GO:0003824">
    <property type="term" value="F:catalytic activity"/>
    <property type="evidence" value="ECO:0007669"/>
    <property type="project" value="InterPro"/>
</dbReference>
<dbReference type="Proteomes" id="UP000005258">
    <property type="component" value="Plasmid pTM2"/>
</dbReference>
<dbReference type="GO" id="GO:0046914">
    <property type="term" value="F:transition metal ion binding"/>
    <property type="evidence" value="ECO:0007669"/>
    <property type="project" value="InterPro"/>
</dbReference>
<geneLocation type="plasmid" evidence="3 4">
    <name>pTM2</name>
</geneLocation>
<dbReference type="InterPro" id="IPR022513">
    <property type="entry name" value="TOMM_pelo"/>
</dbReference>
<dbReference type="InterPro" id="IPR004232">
    <property type="entry name" value="CN_Hdrtase_a/SCN_Hdrlase_g"/>
</dbReference>
<accession>I3TUA8</accession>
<evidence type="ECO:0000259" key="2">
    <source>
        <dbReference type="Pfam" id="PF02979"/>
    </source>
</evidence>
<dbReference type="Pfam" id="PF02979">
    <property type="entry name" value="NHase_alpha"/>
    <property type="match status" value="1"/>
</dbReference>
<evidence type="ECO:0000256" key="1">
    <source>
        <dbReference type="ARBA" id="ARBA00022723"/>
    </source>
</evidence>
<keyword evidence="4" id="KW-1185">Reference proteome</keyword>
<dbReference type="Gene3D" id="3.90.330.10">
    <property type="entry name" value="Nitrile hydratase alpha /Thiocyanate hydrolase gamma"/>
    <property type="match status" value="1"/>
</dbReference>
<proteinExistence type="predicted"/>
<dbReference type="AlphaFoldDB" id="I3TUA8"/>
<name>I3TUA8_TISMK</name>
<dbReference type="RefSeq" id="WP_014753098.1">
    <property type="nucleotide sequence ID" value="NC_017966.1"/>
</dbReference>
<organism evidence="3 4">
    <name type="scientific">Tistrella mobilis (strain KA081020-065)</name>
    <dbReference type="NCBI Taxonomy" id="1110502"/>
    <lineage>
        <taxon>Bacteria</taxon>
        <taxon>Pseudomonadati</taxon>
        <taxon>Pseudomonadota</taxon>
        <taxon>Alphaproteobacteria</taxon>
        <taxon>Geminicoccales</taxon>
        <taxon>Geminicoccaceae</taxon>
        <taxon>Tistrella</taxon>
    </lineage>
</organism>
<dbReference type="HOGENOM" id="CLU_174114_0_0_5"/>
<dbReference type="KEGG" id="tmo:TMO_b0338"/>
<sequence>MIGHDEAHRKIVAKAMEDAAFRARLIADPRATVASFLGIEIPSAVAVTVVEDSPTHLHIVLPAAGDQLSDADLEAVAGGAGVNWGIARDFFNTGPTSASGGRPMGWDEA</sequence>
<evidence type="ECO:0000313" key="3">
    <source>
        <dbReference type="EMBL" id="AFK56346.1"/>
    </source>
</evidence>
<protein>
    <submittedName>
        <fullName evidence="3">Nitrile hydratase</fullName>
    </submittedName>
</protein>
<evidence type="ECO:0000313" key="4">
    <source>
        <dbReference type="Proteomes" id="UP000005258"/>
    </source>
</evidence>
<dbReference type="SUPFAM" id="SSF56209">
    <property type="entry name" value="Nitrile hydratase alpha chain"/>
    <property type="match status" value="1"/>
</dbReference>
<dbReference type="NCBIfam" id="TIGR03793">
    <property type="entry name" value="leader_NHLP"/>
    <property type="match status" value="1"/>
</dbReference>
<keyword evidence="1" id="KW-0479">Metal-binding</keyword>
<dbReference type="EMBL" id="CP003238">
    <property type="protein sequence ID" value="AFK56346.1"/>
    <property type="molecule type" value="Genomic_DNA"/>
</dbReference>
<gene>
    <name evidence="3" type="ordered locus">TMO_b0338</name>
</gene>
<feature type="domain" description="Nitrile hydratase alpha/Thiocyanate hydrolase gamma" evidence="2">
    <location>
        <begin position="11"/>
        <end position="62"/>
    </location>
</feature>
<keyword evidence="3" id="KW-0614">Plasmid</keyword>